<gene>
    <name evidence="2" type="ORF">ACFPQB_12350</name>
</gene>
<reference evidence="3" key="1">
    <citation type="journal article" date="2019" name="Int. J. Syst. Evol. Microbiol.">
        <title>The Global Catalogue of Microorganisms (GCM) 10K type strain sequencing project: providing services to taxonomists for standard genome sequencing and annotation.</title>
        <authorList>
            <consortium name="The Broad Institute Genomics Platform"/>
            <consortium name="The Broad Institute Genome Sequencing Center for Infectious Disease"/>
            <person name="Wu L."/>
            <person name="Ma J."/>
        </authorList>
    </citation>
    <scope>NUCLEOTIDE SEQUENCE [LARGE SCALE GENOMIC DNA]</scope>
    <source>
        <strain evidence="3">YIM 94188</strain>
    </source>
</reference>
<keyword evidence="1" id="KW-0732">Signal</keyword>
<evidence type="ECO:0000313" key="2">
    <source>
        <dbReference type="EMBL" id="MFC5729712.1"/>
    </source>
</evidence>
<feature type="signal peptide" evidence="1">
    <location>
        <begin position="1"/>
        <end position="27"/>
    </location>
</feature>
<protein>
    <submittedName>
        <fullName evidence="2">Uncharacterized protein</fullName>
    </submittedName>
</protein>
<organism evidence="2 3">
    <name type="scientific">Nocardioides vastitatis</name>
    <dbReference type="NCBI Taxonomy" id="2568655"/>
    <lineage>
        <taxon>Bacteria</taxon>
        <taxon>Bacillati</taxon>
        <taxon>Actinomycetota</taxon>
        <taxon>Actinomycetes</taxon>
        <taxon>Propionibacteriales</taxon>
        <taxon>Nocardioidaceae</taxon>
        <taxon>Nocardioides</taxon>
    </lineage>
</organism>
<evidence type="ECO:0000313" key="3">
    <source>
        <dbReference type="Proteomes" id="UP001596072"/>
    </source>
</evidence>
<feature type="chain" id="PRO_5045810583" evidence="1">
    <location>
        <begin position="28"/>
        <end position="40"/>
    </location>
</feature>
<dbReference type="EMBL" id="JBHSNS010000005">
    <property type="protein sequence ID" value="MFC5729712.1"/>
    <property type="molecule type" value="Genomic_DNA"/>
</dbReference>
<dbReference type="RefSeq" id="WP_276606218.1">
    <property type="nucleotide sequence ID" value="NZ_JBHSNS010000005.1"/>
</dbReference>
<proteinExistence type="predicted"/>
<keyword evidence="3" id="KW-1185">Reference proteome</keyword>
<name>A0ABW0ZI17_9ACTN</name>
<comment type="caution">
    <text evidence="2">The sequence shown here is derived from an EMBL/GenBank/DDBJ whole genome shotgun (WGS) entry which is preliminary data.</text>
</comment>
<accession>A0ABW0ZI17</accession>
<dbReference type="Proteomes" id="UP001596072">
    <property type="component" value="Unassembled WGS sequence"/>
</dbReference>
<sequence length="40" mass="3987">MLNIKRIVVAIAIALVATMGSVAPAEAGGPQSTKTGGWCC</sequence>
<evidence type="ECO:0000256" key="1">
    <source>
        <dbReference type="SAM" id="SignalP"/>
    </source>
</evidence>